<proteinExistence type="predicted"/>
<evidence type="ECO:0000313" key="3">
    <source>
        <dbReference type="Proteomes" id="UP000628086"/>
    </source>
</evidence>
<sequence length="142" mass="16446">MDAREFLEQFLEQMLAWETEFHKRRRSDEYKSNNDERLKADFEAKAKLREIFDSCLSRKANKSLASSRLDLLNTGRPPEFAQVIIPDSCTESGGELFIETINAKALAPFRRYTVIVEDENFKIDALHGRANEVAKWSSRESI</sequence>
<dbReference type="Pfam" id="PF15655">
    <property type="entry name" value="Imm-NTF2"/>
    <property type="match status" value="1"/>
</dbReference>
<evidence type="ECO:0000259" key="1">
    <source>
        <dbReference type="Pfam" id="PF15655"/>
    </source>
</evidence>
<gene>
    <name evidence="2" type="ORF">HU747_16370</name>
</gene>
<protein>
    <recommendedName>
        <fullName evidence="1">NTF2 fold immunity protein domain-containing protein</fullName>
    </recommendedName>
</protein>
<feature type="domain" description="NTF2 fold immunity protein" evidence="1">
    <location>
        <begin position="3"/>
        <end position="136"/>
    </location>
</feature>
<dbReference type="Proteomes" id="UP000628086">
    <property type="component" value="Unassembled WGS sequence"/>
</dbReference>
<accession>A0ABR6V9V2</accession>
<evidence type="ECO:0000313" key="2">
    <source>
        <dbReference type="EMBL" id="MBC3477164.1"/>
    </source>
</evidence>
<reference evidence="2 3" key="1">
    <citation type="journal article" date="2020" name="Microorganisms">
        <title>Reliable Identification of Environmental Pseudomonas Isolates Using the rpoD Gene.</title>
        <authorList>
            <consortium name="The Broad Institute Genome Sequencing Platform"/>
            <person name="Girard L."/>
            <person name="Lood C."/>
            <person name="Rokni-Zadeh H."/>
            <person name="van Noort V."/>
            <person name="Lavigne R."/>
            <person name="De Mot R."/>
        </authorList>
    </citation>
    <scope>NUCLEOTIDE SEQUENCE [LARGE SCALE GENOMIC DNA]</scope>
    <source>
        <strain evidence="2 3">RW7P2</strain>
    </source>
</reference>
<keyword evidence="3" id="KW-1185">Reference proteome</keyword>
<name>A0ABR6V9V2_9PSED</name>
<dbReference type="InterPro" id="IPR028049">
    <property type="entry name" value="Imm-NTF2"/>
</dbReference>
<dbReference type="RefSeq" id="WP_027907865.1">
    <property type="nucleotide sequence ID" value="NZ_JABWRS010000012.1"/>
</dbReference>
<comment type="caution">
    <text evidence="2">The sequence shown here is derived from an EMBL/GenBank/DDBJ whole genome shotgun (WGS) entry which is preliminary data.</text>
</comment>
<organism evidence="2 3">
    <name type="scientific">Pseudomonas taiwanensis</name>
    <dbReference type="NCBI Taxonomy" id="470150"/>
    <lineage>
        <taxon>Bacteria</taxon>
        <taxon>Pseudomonadati</taxon>
        <taxon>Pseudomonadota</taxon>
        <taxon>Gammaproteobacteria</taxon>
        <taxon>Pseudomonadales</taxon>
        <taxon>Pseudomonadaceae</taxon>
        <taxon>Pseudomonas</taxon>
    </lineage>
</organism>
<dbReference type="EMBL" id="JABWRS010000012">
    <property type="protein sequence ID" value="MBC3477164.1"/>
    <property type="molecule type" value="Genomic_DNA"/>
</dbReference>